<dbReference type="Proteomes" id="UP000836387">
    <property type="component" value="Unassembled WGS sequence"/>
</dbReference>
<organism evidence="1 2">
    <name type="scientific">Clonostachys rosea f. rosea IK726</name>
    <dbReference type="NCBI Taxonomy" id="1349383"/>
    <lineage>
        <taxon>Eukaryota</taxon>
        <taxon>Fungi</taxon>
        <taxon>Dikarya</taxon>
        <taxon>Ascomycota</taxon>
        <taxon>Pezizomycotina</taxon>
        <taxon>Sordariomycetes</taxon>
        <taxon>Hypocreomycetidae</taxon>
        <taxon>Hypocreales</taxon>
        <taxon>Bionectriaceae</taxon>
        <taxon>Clonostachys</taxon>
    </lineage>
</organism>
<gene>
    <name evidence="1" type="ORF">CRV2_00010042</name>
</gene>
<accession>A0ACA9TFM1</accession>
<evidence type="ECO:0000313" key="1">
    <source>
        <dbReference type="EMBL" id="CAG9939717.1"/>
    </source>
</evidence>
<reference evidence="1" key="2">
    <citation type="submission" date="2021-10" db="EMBL/GenBank/DDBJ databases">
        <authorList>
            <person name="Piombo E."/>
        </authorList>
    </citation>
    <scope>NUCLEOTIDE SEQUENCE</scope>
</reference>
<dbReference type="EMBL" id="CADEHS020000004">
    <property type="protein sequence ID" value="CAG9939717.1"/>
    <property type="molecule type" value="Genomic_DNA"/>
</dbReference>
<reference evidence="1" key="1">
    <citation type="submission" date="2020-04" db="EMBL/GenBank/DDBJ databases">
        <authorList>
            <person name="Broberg M."/>
        </authorList>
    </citation>
    <scope>NUCLEOTIDE SEQUENCE</scope>
</reference>
<sequence>MDSTSFKQPKLESSEAFPSVFVRNHREIKEKKKEAADRILKIVNAAWHKGRWSGNEQEYRYEVSILERTISTLTTDIIVLHTSYYEICGRIMDCATWGENEDTYPGLVAS</sequence>
<keyword evidence="2" id="KW-1185">Reference proteome</keyword>
<protein>
    <submittedName>
        <fullName evidence="1">Uncharacterized protein</fullName>
    </submittedName>
</protein>
<evidence type="ECO:0000313" key="2">
    <source>
        <dbReference type="Proteomes" id="UP000836387"/>
    </source>
</evidence>
<comment type="caution">
    <text evidence="1">The sequence shown here is derived from an EMBL/GenBank/DDBJ whole genome shotgun (WGS) entry which is preliminary data.</text>
</comment>
<proteinExistence type="predicted"/>
<name>A0ACA9TFM1_BIOOC</name>